<dbReference type="EMBL" id="CAJNNV010029930">
    <property type="protein sequence ID" value="CAE8630689.1"/>
    <property type="molecule type" value="Genomic_DNA"/>
</dbReference>
<organism evidence="1 2">
    <name type="scientific">Polarella glacialis</name>
    <name type="common">Dinoflagellate</name>
    <dbReference type="NCBI Taxonomy" id="89957"/>
    <lineage>
        <taxon>Eukaryota</taxon>
        <taxon>Sar</taxon>
        <taxon>Alveolata</taxon>
        <taxon>Dinophyceae</taxon>
        <taxon>Suessiales</taxon>
        <taxon>Suessiaceae</taxon>
        <taxon>Polarella</taxon>
    </lineage>
</organism>
<dbReference type="Gene3D" id="2.120.10.80">
    <property type="entry name" value="Kelch-type beta propeller"/>
    <property type="match status" value="1"/>
</dbReference>
<keyword evidence="2" id="KW-1185">Reference proteome</keyword>
<evidence type="ECO:0000313" key="2">
    <source>
        <dbReference type="Proteomes" id="UP000654075"/>
    </source>
</evidence>
<reference evidence="1" key="1">
    <citation type="submission" date="2021-02" db="EMBL/GenBank/DDBJ databases">
        <authorList>
            <person name="Dougan E. K."/>
            <person name="Rhodes N."/>
            <person name="Thang M."/>
            <person name="Chan C."/>
        </authorList>
    </citation>
    <scope>NUCLEOTIDE SEQUENCE</scope>
</reference>
<name>A0A813GZC5_POLGL</name>
<accession>A0A813GZC5</accession>
<dbReference type="AlphaFoldDB" id="A0A813GZC5"/>
<protein>
    <submittedName>
        <fullName evidence="1">Uncharacterized protein</fullName>
    </submittedName>
</protein>
<proteinExistence type="predicted"/>
<gene>
    <name evidence="1" type="ORF">PGLA1383_LOCUS46931</name>
</gene>
<dbReference type="Proteomes" id="UP000654075">
    <property type="component" value="Unassembled WGS sequence"/>
</dbReference>
<sequence length="79" mass="8513">MDGLKALEAAAWSEVRVEGPVPPARLWASLTAVGGDSRRLCLFGGIAPGDGRMLDDAWLLEMPALPGRQGWAQQLFEHV</sequence>
<evidence type="ECO:0000313" key="1">
    <source>
        <dbReference type="EMBL" id="CAE8630689.1"/>
    </source>
</evidence>
<dbReference type="InterPro" id="IPR015915">
    <property type="entry name" value="Kelch-typ_b-propeller"/>
</dbReference>
<comment type="caution">
    <text evidence="1">The sequence shown here is derived from an EMBL/GenBank/DDBJ whole genome shotgun (WGS) entry which is preliminary data.</text>
</comment>